<protein>
    <recommendedName>
        <fullName evidence="3">ABM domain-containing protein</fullName>
    </recommendedName>
</protein>
<reference evidence="1 2" key="1">
    <citation type="submission" date="2021-08" db="EMBL/GenBank/DDBJ databases">
        <title>Nocardioides bacterium WL0053 sp. nov., isolated from the sediment.</title>
        <authorList>
            <person name="Wang L."/>
            <person name="Zhang D."/>
            <person name="Zhang A."/>
        </authorList>
    </citation>
    <scope>NUCLEOTIDE SEQUENCE [LARGE SCALE GENOMIC DNA]</scope>
    <source>
        <strain evidence="1 2">WL0053</strain>
    </source>
</reference>
<evidence type="ECO:0008006" key="3">
    <source>
        <dbReference type="Google" id="ProtNLM"/>
    </source>
</evidence>
<name>A0ABS7RJN3_9ACTN</name>
<accession>A0ABS7RJN3</accession>
<comment type="caution">
    <text evidence="1">The sequence shown here is derived from an EMBL/GenBank/DDBJ whole genome shotgun (WGS) entry which is preliminary data.</text>
</comment>
<dbReference type="InterPro" id="IPR011008">
    <property type="entry name" value="Dimeric_a/b-barrel"/>
</dbReference>
<dbReference type="EMBL" id="JAIEZQ010000002">
    <property type="protein sequence ID" value="MBY9075254.1"/>
    <property type="molecule type" value="Genomic_DNA"/>
</dbReference>
<gene>
    <name evidence="1" type="ORF">K1X13_10535</name>
</gene>
<proteinExistence type="predicted"/>
<evidence type="ECO:0000313" key="1">
    <source>
        <dbReference type="EMBL" id="MBY9075254.1"/>
    </source>
</evidence>
<dbReference type="SUPFAM" id="SSF54909">
    <property type="entry name" value="Dimeric alpha+beta barrel"/>
    <property type="match status" value="1"/>
</dbReference>
<evidence type="ECO:0000313" key="2">
    <source>
        <dbReference type="Proteomes" id="UP000754710"/>
    </source>
</evidence>
<dbReference type="Proteomes" id="UP000754710">
    <property type="component" value="Unassembled WGS sequence"/>
</dbReference>
<keyword evidence="2" id="KW-1185">Reference proteome</keyword>
<sequence length="98" mass="11450">MSAFVQLIEFTTSKFDEMEKFNDEWRERYPERGYNWLVMTADRDKPGAYVTMVSFDSFDAAMKNSEDPRTTEFAEKMAELTDAPPVFRNLDVVRTEGT</sequence>
<dbReference type="RefSeq" id="WP_221025024.1">
    <property type="nucleotide sequence ID" value="NZ_JAIEZQ010000002.1"/>
</dbReference>
<organism evidence="1 2">
    <name type="scientific">Nocardioides jiangsuensis</name>
    <dbReference type="NCBI Taxonomy" id="2866161"/>
    <lineage>
        <taxon>Bacteria</taxon>
        <taxon>Bacillati</taxon>
        <taxon>Actinomycetota</taxon>
        <taxon>Actinomycetes</taxon>
        <taxon>Propionibacteriales</taxon>
        <taxon>Nocardioidaceae</taxon>
        <taxon>Nocardioides</taxon>
    </lineage>
</organism>